<gene>
    <name evidence="1" type="ordered locus">Daes_0473</name>
</gene>
<name>E6VXN6_PSEA9</name>
<dbReference type="EMBL" id="CP002431">
    <property type="protein sequence ID" value="ADU61494.1"/>
    <property type="molecule type" value="Genomic_DNA"/>
</dbReference>
<dbReference type="Proteomes" id="UP000002191">
    <property type="component" value="Chromosome"/>
</dbReference>
<proteinExistence type="predicted"/>
<dbReference type="eggNOG" id="ENOG50334P6">
    <property type="taxonomic scope" value="Bacteria"/>
</dbReference>
<dbReference type="STRING" id="643562.Daes_0473"/>
<dbReference type="HOGENOM" id="CLU_078777_0_0_7"/>
<dbReference type="OrthoDB" id="5451898at2"/>
<sequence>MDWAPVAFSAPTTAQSWADSLIPALGGAAVELDGSQARLASVTGLAAVAQNPVAGETAMVAAIRQGMGNLLQGGGRFFCLHPFIHPQGDRRGDYAYMTPQQAASGLADKLADTVDILPAGALSCVAVLIRGVDFAGLAGALGAFNEVFPAPELRMAQRRADDLAALEQSKLARPNGGIAPRWLQQDARRHPAIRQLDTAMGNLVAAGEGYDQENIGPEAELAELIDKKRASLAGIEDAWAATCASLEGGAGLRLGIDGTRDTLHGQMRSAIPAVEGYKLAAVACWVGSPEQMTIFREVFGA</sequence>
<accession>E6VXN6</accession>
<organism evidence="1 2">
    <name type="scientific">Pseudodesulfovibrio aespoeensis (strain ATCC 700646 / DSM 10631 / Aspo-2)</name>
    <name type="common">Desulfovibrio aespoeensis</name>
    <dbReference type="NCBI Taxonomy" id="643562"/>
    <lineage>
        <taxon>Bacteria</taxon>
        <taxon>Pseudomonadati</taxon>
        <taxon>Thermodesulfobacteriota</taxon>
        <taxon>Desulfovibrionia</taxon>
        <taxon>Desulfovibrionales</taxon>
        <taxon>Desulfovibrionaceae</taxon>
    </lineage>
</organism>
<protein>
    <submittedName>
        <fullName evidence="1">Uncharacterized protein</fullName>
    </submittedName>
</protein>
<evidence type="ECO:0000313" key="1">
    <source>
        <dbReference type="EMBL" id="ADU61494.1"/>
    </source>
</evidence>
<reference evidence="1 2" key="2">
    <citation type="journal article" date="2014" name="Genome Announc.">
        <title>Complete Genome Sequence of the Subsurface, Mesophilic Sulfate-Reducing Bacterium Desulfovibrio aespoeensis Aspo-2.</title>
        <authorList>
            <person name="Pedersen K."/>
            <person name="Bengtsson A."/>
            <person name="Edlund J."/>
            <person name="Rabe L."/>
            <person name="Hazen T."/>
            <person name="Chakraborty R."/>
            <person name="Goodwin L."/>
            <person name="Shapiro N."/>
        </authorList>
    </citation>
    <scope>NUCLEOTIDE SEQUENCE [LARGE SCALE GENOMIC DNA]</scope>
    <source>
        <strain evidence="2">ATCC 700646 / DSM 10631 / Aspo-2</strain>
    </source>
</reference>
<evidence type="ECO:0000313" key="2">
    <source>
        <dbReference type="Proteomes" id="UP000002191"/>
    </source>
</evidence>
<reference evidence="2" key="1">
    <citation type="submission" date="2010-12" db="EMBL/GenBank/DDBJ databases">
        <title>Complete sequence of Desulfovibrio aespoeensis Aspo-2.</title>
        <authorList>
            <consortium name="US DOE Joint Genome Institute"/>
            <person name="Lucas S."/>
            <person name="Copeland A."/>
            <person name="Lapidus A."/>
            <person name="Cheng J.-F."/>
            <person name="Goodwin L."/>
            <person name="Pitluck S."/>
            <person name="Chertkov O."/>
            <person name="Misra M."/>
            <person name="Detter J.C."/>
            <person name="Han C."/>
            <person name="Tapia R."/>
            <person name="Land M."/>
            <person name="Hauser L."/>
            <person name="Kyrpides N."/>
            <person name="Ivanova N."/>
            <person name="Ovchinnikova G."/>
            <person name="Pedersen K."/>
            <person name="Jagevall S."/>
            <person name="Hazen T."/>
            <person name="Woyke T."/>
        </authorList>
    </citation>
    <scope>NUCLEOTIDE SEQUENCE [LARGE SCALE GENOMIC DNA]</scope>
    <source>
        <strain evidence="2">ATCC 700646 / DSM 10631 / Aspo-2</strain>
    </source>
</reference>
<dbReference type="AlphaFoldDB" id="E6VXN6"/>
<dbReference type="RefSeq" id="WP_013513431.1">
    <property type="nucleotide sequence ID" value="NC_014844.1"/>
</dbReference>
<dbReference type="KEGG" id="das:Daes_0473"/>
<keyword evidence="2" id="KW-1185">Reference proteome</keyword>